<dbReference type="PANTHER" id="PTHR48022:SF2">
    <property type="entry name" value="PLASTIDIC GLUCOSE TRANSPORTER 4"/>
    <property type="match status" value="1"/>
</dbReference>
<dbReference type="GO" id="GO:0005351">
    <property type="term" value="F:carbohydrate:proton symporter activity"/>
    <property type="evidence" value="ECO:0007669"/>
    <property type="project" value="TreeGrafter"/>
</dbReference>
<dbReference type="PROSITE" id="PS50850">
    <property type="entry name" value="MFS"/>
    <property type="match status" value="1"/>
</dbReference>
<feature type="transmembrane region" description="Helical" evidence="7">
    <location>
        <begin position="365"/>
        <end position="385"/>
    </location>
</feature>
<dbReference type="InterPro" id="IPR005828">
    <property type="entry name" value="MFS_sugar_transport-like"/>
</dbReference>
<feature type="transmembrane region" description="Helical" evidence="7">
    <location>
        <begin position="12"/>
        <end position="35"/>
    </location>
</feature>
<dbReference type="VEuPathDB" id="MicrosporidiaDB:H312_02696"/>
<feature type="transmembrane region" description="Helical" evidence="7">
    <location>
        <begin position="118"/>
        <end position="138"/>
    </location>
</feature>
<keyword evidence="3" id="KW-0813">Transport</keyword>
<evidence type="ECO:0000256" key="5">
    <source>
        <dbReference type="ARBA" id="ARBA00022989"/>
    </source>
</evidence>
<feature type="transmembrane region" description="Helical" evidence="7">
    <location>
        <begin position="252"/>
        <end position="272"/>
    </location>
</feature>
<dbReference type="InterPro" id="IPR003663">
    <property type="entry name" value="Sugar/inositol_transpt"/>
</dbReference>
<evidence type="ECO:0000256" key="1">
    <source>
        <dbReference type="ARBA" id="ARBA00004141"/>
    </source>
</evidence>
<evidence type="ECO:0000256" key="3">
    <source>
        <dbReference type="ARBA" id="ARBA00022448"/>
    </source>
</evidence>
<accession>A0A059EYR6</accession>
<proteinExistence type="inferred from homology"/>
<feature type="domain" description="Major facilitator superfamily (MFS) profile" evidence="8">
    <location>
        <begin position="6"/>
        <end position="389"/>
    </location>
</feature>
<name>A0A059EYR6_9MICR</name>
<keyword evidence="4 7" id="KW-0812">Transmembrane</keyword>
<sequence>MKNKNQLTMTFIRSLIVSIILTLIFSFNFTLPGVIREIVTDESLVATYKDKGLFYIEGDKFGRLFAFPCLGAGLGCLLTQFLKINLKSFLFLGNIFFTFGTLLQFLMFNYWIFLIARIVIGVGIGIVCSIVPTYLSIISPMEKRGFYCSLQQIALVSGFFFSTVCRYYFNNERWKIPFYATFFLSASLYGILPFVENPIISKNKGKSIIDLFKTKEAYLSIITGLLMHLSQHLASINVIICYTDEIFEHKKMYHIIFNIVQILFTCVNGFFIERFGRKQLLLLSIFVTFFSLCFLSFGKLEKAFAFLYIAGFCIGLGPVIWYASAEIFPPEFVVTGISLLSLTNWFWGWFQQKVCFYLKNKMGNMAYMPFNVGLGLCLIYFMVFFKETKNKPADFQ</sequence>
<gene>
    <name evidence="9" type="ORF">H312_02696</name>
</gene>
<feature type="transmembrane region" description="Helical" evidence="7">
    <location>
        <begin position="89"/>
        <end position="112"/>
    </location>
</feature>
<keyword evidence="10" id="KW-1185">Reference proteome</keyword>
<reference evidence="9 10" key="2">
    <citation type="submission" date="2014-03" db="EMBL/GenBank/DDBJ databases">
        <title>The Genome Sequence of Anncaliia algerae insect isolate PRA339.</title>
        <authorList>
            <consortium name="The Broad Institute Genome Sequencing Platform"/>
            <consortium name="The Broad Institute Genome Sequencing Center for Infectious Disease"/>
            <person name="Cuomo C."/>
            <person name="Becnel J."/>
            <person name="Sanscrainte N."/>
            <person name="Walker B."/>
            <person name="Young S.K."/>
            <person name="Zeng Q."/>
            <person name="Gargeya S."/>
            <person name="Fitzgerald M."/>
            <person name="Haas B."/>
            <person name="Abouelleil A."/>
            <person name="Alvarado L."/>
            <person name="Arachchi H.M."/>
            <person name="Berlin A.M."/>
            <person name="Chapman S.B."/>
            <person name="Dewar J."/>
            <person name="Goldberg J."/>
            <person name="Griggs A."/>
            <person name="Gujja S."/>
            <person name="Hansen M."/>
            <person name="Howarth C."/>
            <person name="Imamovic A."/>
            <person name="Larimer J."/>
            <person name="McCowan C."/>
            <person name="Murphy C."/>
            <person name="Neiman D."/>
            <person name="Pearson M."/>
            <person name="Priest M."/>
            <person name="Roberts A."/>
            <person name="Saif S."/>
            <person name="Shea T."/>
            <person name="Sisk P."/>
            <person name="Sykes S."/>
            <person name="Wortman J."/>
            <person name="Nusbaum C."/>
            <person name="Birren B."/>
        </authorList>
    </citation>
    <scope>NUCLEOTIDE SEQUENCE [LARGE SCALE GENOMIC DNA]</scope>
    <source>
        <strain evidence="9 10">PRA339</strain>
    </source>
</reference>
<dbReference type="OrthoDB" id="2196240at2759"/>
<dbReference type="InterPro" id="IPR020846">
    <property type="entry name" value="MFS_dom"/>
</dbReference>
<feature type="transmembrane region" description="Helical" evidence="7">
    <location>
        <begin position="279"/>
        <end position="297"/>
    </location>
</feature>
<feature type="transmembrane region" description="Helical" evidence="7">
    <location>
        <begin position="332"/>
        <end position="350"/>
    </location>
</feature>
<dbReference type="EMBL" id="KK365220">
    <property type="protein sequence ID" value="KCZ79894.1"/>
    <property type="molecule type" value="Genomic_DNA"/>
</dbReference>
<dbReference type="InterPro" id="IPR036259">
    <property type="entry name" value="MFS_trans_sf"/>
</dbReference>
<evidence type="ECO:0000313" key="9">
    <source>
        <dbReference type="EMBL" id="KCZ79894.1"/>
    </source>
</evidence>
<keyword evidence="5 7" id="KW-1133">Transmembrane helix</keyword>
<dbReference type="SUPFAM" id="SSF103473">
    <property type="entry name" value="MFS general substrate transporter"/>
    <property type="match status" value="1"/>
</dbReference>
<feature type="transmembrane region" description="Helical" evidence="7">
    <location>
        <begin position="176"/>
        <end position="196"/>
    </location>
</feature>
<organism evidence="9 10">
    <name type="scientific">Anncaliia algerae PRA339</name>
    <dbReference type="NCBI Taxonomy" id="1288291"/>
    <lineage>
        <taxon>Eukaryota</taxon>
        <taxon>Fungi</taxon>
        <taxon>Fungi incertae sedis</taxon>
        <taxon>Microsporidia</taxon>
        <taxon>Tubulinosematoidea</taxon>
        <taxon>Tubulinosematidae</taxon>
        <taxon>Anncaliia</taxon>
    </lineage>
</organism>
<feature type="transmembrane region" description="Helical" evidence="7">
    <location>
        <begin position="303"/>
        <end position="325"/>
    </location>
</feature>
<dbReference type="PRINTS" id="PR00171">
    <property type="entry name" value="SUGRTRNSPORT"/>
</dbReference>
<feature type="transmembrane region" description="Helical" evidence="7">
    <location>
        <begin position="217"/>
        <end position="240"/>
    </location>
</feature>
<reference evidence="10" key="1">
    <citation type="submission" date="2013-02" db="EMBL/GenBank/DDBJ databases">
        <authorList>
            <consortium name="The Broad Institute Genome Sequencing Platform"/>
            <person name="Cuomo C."/>
            <person name="Becnel J."/>
            <person name="Sanscrainte N."/>
            <person name="Walker B."/>
            <person name="Young S.K."/>
            <person name="Zeng Q."/>
            <person name="Gargeya S."/>
            <person name="Fitzgerald M."/>
            <person name="Haas B."/>
            <person name="Abouelleil A."/>
            <person name="Alvarado L."/>
            <person name="Arachchi H.M."/>
            <person name="Berlin A.M."/>
            <person name="Chapman S.B."/>
            <person name="Dewar J."/>
            <person name="Goldberg J."/>
            <person name="Griggs A."/>
            <person name="Gujja S."/>
            <person name="Hansen M."/>
            <person name="Howarth C."/>
            <person name="Imamovic A."/>
            <person name="Larimer J."/>
            <person name="McCowan C."/>
            <person name="Murphy C."/>
            <person name="Neiman D."/>
            <person name="Pearson M."/>
            <person name="Priest M."/>
            <person name="Roberts A."/>
            <person name="Saif S."/>
            <person name="Shea T."/>
            <person name="Sisk P."/>
            <person name="Sykes S."/>
            <person name="Wortman J."/>
            <person name="Nusbaum C."/>
            <person name="Birren B."/>
        </authorList>
    </citation>
    <scope>NUCLEOTIDE SEQUENCE [LARGE SCALE GENOMIC DNA]</scope>
    <source>
        <strain evidence="10">PRA339</strain>
    </source>
</reference>
<evidence type="ECO:0000256" key="2">
    <source>
        <dbReference type="ARBA" id="ARBA00010992"/>
    </source>
</evidence>
<dbReference type="Proteomes" id="UP000030655">
    <property type="component" value="Unassembled WGS sequence"/>
</dbReference>
<evidence type="ECO:0000313" key="10">
    <source>
        <dbReference type="Proteomes" id="UP000030655"/>
    </source>
</evidence>
<dbReference type="AlphaFoldDB" id="A0A059EYR6"/>
<dbReference type="PANTHER" id="PTHR48022">
    <property type="entry name" value="PLASTIDIC GLUCOSE TRANSPORTER 4"/>
    <property type="match status" value="1"/>
</dbReference>
<feature type="transmembrane region" description="Helical" evidence="7">
    <location>
        <begin position="61"/>
        <end position="82"/>
    </location>
</feature>
<dbReference type="InterPro" id="IPR050360">
    <property type="entry name" value="MFS_Sugar_Transporters"/>
</dbReference>
<dbReference type="Pfam" id="PF00083">
    <property type="entry name" value="Sugar_tr"/>
    <property type="match status" value="2"/>
</dbReference>
<evidence type="ECO:0000259" key="8">
    <source>
        <dbReference type="PROSITE" id="PS50850"/>
    </source>
</evidence>
<comment type="similarity">
    <text evidence="2">Belongs to the major facilitator superfamily. Sugar transporter (TC 2.A.1.1) family.</text>
</comment>
<dbReference type="GO" id="GO:0016020">
    <property type="term" value="C:membrane"/>
    <property type="evidence" value="ECO:0007669"/>
    <property type="project" value="UniProtKB-SubCell"/>
</dbReference>
<keyword evidence="6 7" id="KW-0472">Membrane</keyword>
<protein>
    <recommendedName>
        <fullName evidence="8">Major facilitator superfamily (MFS) profile domain-containing protein</fullName>
    </recommendedName>
</protein>
<evidence type="ECO:0000256" key="4">
    <source>
        <dbReference type="ARBA" id="ARBA00022692"/>
    </source>
</evidence>
<dbReference type="Gene3D" id="1.20.1250.20">
    <property type="entry name" value="MFS general substrate transporter like domains"/>
    <property type="match status" value="2"/>
</dbReference>
<feature type="transmembrane region" description="Helical" evidence="7">
    <location>
        <begin position="150"/>
        <end position="170"/>
    </location>
</feature>
<comment type="subcellular location">
    <subcellularLocation>
        <location evidence="1">Membrane</location>
        <topology evidence="1">Multi-pass membrane protein</topology>
    </subcellularLocation>
</comment>
<evidence type="ECO:0000256" key="7">
    <source>
        <dbReference type="SAM" id="Phobius"/>
    </source>
</evidence>
<evidence type="ECO:0000256" key="6">
    <source>
        <dbReference type="ARBA" id="ARBA00023136"/>
    </source>
</evidence>
<dbReference type="STRING" id="1288291.A0A059EYR6"/>
<dbReference type="HOGENOM" id="CLU_001265_30_14_1"/>